<accession>A0A8E2E0Z6</accession>
<evidence type="ECO:0000313" key="1">
    <source>
        <dbReference type="EMBL" id="OCK75391.1"/>
    </source>
</evidence>
<dbReference type="EMBL" id="KV745323">
    <property type="protein sequence ID" value="OCK75391.1"/>
    <property type="molecule type" value="Genomic_DNA"/>
</dbReference>
<gene>
    <name evidence="1" type="ORF">K432DRAFT_409070</name>
</gene>
<name>A0A8E2E0Z6_9PEZI</name>
<organism evidence="1 2">
    <name type="scientific">Lepidopterella palustris CBS 459.81</name>
    <dbReference type="NCBI Taxonomy" id="1314670"/>
    <lineage>
        <taxon>Eukaryota</taxon>
        <taxon>Fungi</taxon>
        <taxon>Dikarya</taxon>
        <taxon>Ascomycota</taxon>
        <taxon>Pezizomycotina</taxon>
        <taxon>Dothideomycetes</taxon>
        <taxon>Pleosporomycetidae</taxon>
        <taxon>Mytilinidiales</taxon>
        <taxon>Argynnaceae</taxon>
        <taxon>Lepidopterella</taxon>
    </lineage>
</organism>
<dbReference type="AlphaFoldDB" id="A0A8E2E0Z6"/>
<proteinExistence type="predicted"/>
<keyword evidence="2" id="KW-1185">Reference proteome</keyword>
<protein>
    <submittedName>
        <fullName evidence="1">Uncharacterized protein</fullName>
    </submittedName>
</protein>
<sequence length="152" mass="16340">MSALYSLGTIDKLRMSTSIYSSDVPHTNSLTFNSFDFAPTQACIDTLSPFHWPTTPPSLRINPLNRFPTVNPQLFLHTLPSSLTPLTPPQLTPPPTSLTSNCSLPHPPQPAPAIGSSISDAEERSGHQAVLWPAVGAAVGVLEGDDVDERAW</sequence>
<reference evidence="1 2" key="1">
    <citation type="journal article" date="2016" name="Nat. Commun.">
        <title>Ectomycorrhizal ecology is imprinted in the genome of the dominant symbiotic fungus Cenococcum geophilum.</title>
        <authorList>
            <consortium name="DOE Joint Genome Institute"/>
            <person name="Peter M."/>
            <person name="Kohler A."/>
            <person name="Ohm R.A."/>
            <person name="Kuo A."/>
            <person name="Krutzmann J."/>
            <person name="Morin E."/>
            <person name="Arend M."/>
            <person name="Barry K.W."/>
            <person name="Binder M."/>
            <person name="Choi C."/>
            <person name="Clum A."/>
            <person name="Copeland A."/>
            <person name="Grisel N."/>
            <person name="Haridas S."/>
            <person name="Kipfer T."/>
            <person name="LaButti K."/>
            <person name="Lindquist E."/>
            <person name="Lipzen A."/>
            <person name="Maire R."/>
            <person name="Meier B."/>
            <person name="Mihaltcheva S."/>
            <person name="Molinier V."/>
            <person name="Murat C."/>
            <person name="Poggeler S."/>
            <person name="Quandt C.A."/>
            <person name="Sperisen C."/>
            <person name="Tritt A."/>
            <person name="Tisserant E."/>
            <person name="Crous P.W."/>
            <person name="Henrissat B."/>
            <person name="Nehls U."/>
            <person name="Egli S."/>
            <person name="Spatafora J.W."/>
            <person name="Grigoriev I.V."/>
            <person name="Martin F.M."/>
        </authorList>
    </citation>
    <scope>NUCLEOTIDE SEQUENCE [LARGE SCALE GENOMIC DNA]</scope>
    <source>
        <strain evidence="1 2">CBS 459.81</strain>
    </source>
</reference>
<evidence type="ECO:0000313" key="2">
    <source>
        <dbReference type="Proteomes" id="UP000250266"/>
    </source>
</evidence>
<dbReference type="Proteomes" id="UP000250266">
    <property type="component" value="Unassembled WGS sequence"/>
</dbReference>